<dbReference type="EC" id="3.2.1.41" evidence="11"/>
<organism evidence="11 12">
    <name type="scientific">Tunturiibacter empetritectus</name>
    <dbReference type="NCBI Taxonomy" id="3069691"/>
    <lineage>
        <taxon>Bacteria</taxon>
        <taxon>Pseudomonadati</taxon>
        <taxon>Acidobacteriota</taxon>
        <taxon>Terriglobia</taxon>
        <taxon>Terriglobales</taxon>
        <taxon>Acidobacteriaceae</taxon>
        <taxon>Tunturiibacter</taxon>
    </lineage>
</organism>
<gene>
    <name evidence="11" type="ORF">HDF09_002807</name>
</gene>
<evidence type="ECO:0000256" key="5">
    <source>
        <dbReference type="SAM" id="MobiDB-lite"/>
    </source>
</evidence>
<feature type="domain" description="Alpha-1,6-glucosidases pullulanase-type C-terminal" evidence="9">
    <location>
        <begin position="1103"/>
        <end position="1264"/>
    </location>
</feature>
<dbReference type="InterPro" id="IPR011839">
    <property type="entry name" value="Pullul_strch"/>
</dbReference>
<dbReference type="Gene3D" id="2.60.40.1180">
    <property type="entry name" value="Golgi alpha-mannosidase II"/>
    <property type="match status" value="1"/>
</dbReference>
<keyword evidence="3 11" id="KW-0378">Hydrolase</keyword>
<evidence type="ECO:0000313" key="11">
    <source>
        <dbReference type="EMBL" id="MBB5318110.1"/>
    </source>
</evidence>
<name>A0A7W8IJ48_9BACT</name>
<comment type="similarity">
    <text evidence="1">Belongs to the glycosyl hydrolase 13 family.</text>
</comment>
<proteinExistence type="inferred from homology"/>
<evidence type="ECO:0000259" key="8">
    <source>
        <dbReference type="Pfam" id="PF03714"/>
    </source>
</evidence>
<dbReference type="SUPFAM" id="SSF51445">
    <property type="entry name" value="(Trans)glycosidases"/>
    <property type="match status" value="1"/>
</dbReference>
<dbReference type="Pfam" id="PF11852">
    <property type="entry name" value="Pullul_strch_C"/>
    <property type="match status" value="1"/>
</dbReference>
<dbReference type="InterPro" id="IPR005323">
    <property type="entry name" value="CBM41_pullulanase"/>
</dbReference>
<evidence type="ECO:0000313" key="12">
    <source>
        <dbReference type="Proteomes" id="UP000568106"/>
    </source>
</evidence>
<evidence type="ECO:0000259" key="10">
    <source>
        <dbReference type="Pfam" id="PF17967"/>
    </source>
</evidence>
<comment type="caution">
    <text evidence="11">The sequence shown here is derived from an EMBL/GenBank/DDBJ whole genome shotgun (WGS) entry which is preliminary data.</text>
</comment>
<dbReference type="Pfam" id="PF03714">
    <property type="entry name" value="PUD"/>
    <property type="match status" value="3"/>
</dbReference>
<dbReference type="PANTHER" id="PTHR43002">
    <property type="entry name" value="GLYCOGEN DEBRANCHING ENZYME"/>
    <property type="match status" value="1"/>
</dbReference>
<feature type="domain" description="Glycoside hydrolase family 13 N-terminal" evidence="7">
    <location>
        <begin position="531"/>
        <end position="608"/>
    </location>
</feature>
<dbReference type="InterPro" id="IPR040671">
    <property type="entry name" value="Pullulanase_N2"/>
</dbReference>
<protein>
    <submittedName>
        <fullName evidence="11">Pullulanase</fullName>
        <ecNumber evidence="11">3.2.1.41</ecNumber>
    </submittedName>
</protein>
<feature type="domain" description="Pullulanase N2" evidence="10">
    <location>
        <begin position="388"/>
        <end position="502"/>
    </location>
</feature>
<dbReference type="GO" id="GO:0005975">
    <property type="term" value="P:carbohydrate metabolic process"/>
    <property type="evidence" value="ECO:0007669"/>
    <property type="project" value="InterPro"/>
</dbReference>
<dbReference type="Pfam" id="PF17967">
    <property type="entry name" value="Pullulanase_N2"/>
    <property type="match status" value="1"/>
</dbReference>
<sequence length="1267" mass="138234">MKIRIGTPRLLCRASSRALMFLLCVFASASAFGADPAIPSGDIRIHYHRPDGNYSGWTVYAFDNTTEDTGNYGGGPVQVTGTDSFGAYFDVGVTPGAQEVGIIIHNPTASGGDQKDTPNNLFVDPATQGIEYWAYSGIAKLYTSAPSLTNPTALLPGYVRVHYHRTDGNYGGWTIYAFYDTTEFTGDYNSGLVPATNTDAYGVYFDVAVVPNAQNLGLIIHNPSAPGGDQKDPGPNEFVDPSTEGFEYWGYTGIGKLYKSQPSLSNPAALLPGYARIHYFRPDGNYANWTVYAFNDTAEYTGDFNDGLTGVTSHDSYGAYFDISLIPNPKDLGFIVHNISTGVKDPGPDMHLNVATNTQAWAISGNATVFLTTPTPTQILDSLLNVEQAYWLDRQRVAIQPQFAQSGDTFAISSSLTGGLSVTPTGVTGGTNIPLTVGGALTADELLRYPQLNGYTVLQLPANTQLSALQTALEGQLAFSAIGSNGALQYATGIQFAGVLDDLYYYPGKLGVVFHHWDDKDWRDWPDDEDCAVKLKLWAPTAQSVSLQLFDHESDTAPSAVAPMHEHDGVWVAKGDPGWKDKYYLYSVKVWVSADGAVDTNVTSDPYSIDIALNGTKSRITDLDSDKTKPAGWDEETSPPLRSVSDMSIYELHVRDFSVNDLTVPLAHRGMYEAFEDQGSDGMKHLRSLAESGLKAVHILPSFHFASVNEDKSKWIIPTGLAAYPPDGQQQQAAVTASQTNPAYNWGYDPVHYMTPEGSYAINPDNRVREYRGMVDGLHKAGLRVVQDVVFNHTNASGEAPNSNLDEVVPNYYHRLDANGNLETGSCCPDTASEHLMMEKLIIDTLVLNARDYKIDGFRFDILSFMFTYNIQHIQRALQALIPEKDGVDGSKIYLYGEGFNFGDTANNQIGPNASQINLYGFGVGTFNDRIRDGIHGGSPFTDERVQGFATGLFTDPSDYTNSNPPLNGQQNQLLQYSDWIDVGLTGNLRDYSFTDSAGATVTGAQVLYNGQPTGYTKSPIEAVNYASVHDNQDLFDKVQLKSSYNDNIATRARRQVMGMSLVTLGEGIPFFQAGDDLLRSKDMDQNSYNSGDWFNKIDWSGKTANWGIGLPIASQNQAQWPIMMPLLSNPAYTPLPANIAYSKAAFSELLQIRYSSELFRMPTFEEVQQNLTFLNTGSNQTPGLIVMKLDANGGSYGIYKHVVVVFNATNASVTFTNSHLQGLGLHLHPVQRHSSDPATSQSTFNSKEGTATVPALTTAVFVAETE</sequence>
<feature type="domain" description="Pullulanase carbohydrate-binding module 41" evidence="8">
    <location>
        <begin position="158"/>
        <end position="258"/>
    </location>
</feature>
<dbReference type="EMBL" id="JACHDY010000004">
    <property type="protein sequence ID" value="MBB5318110.1"/>
    <property type="molecule type" value="Genomic_DNA"/>
</dbReference>
<dbReference type="NCBIfam" id="TIGR02103">
    <property type="entry name" value="pullul_strch"/>
    <property type="match status" value="1"/>
</dbReference>
<dbReference type="InterPro" id="IPR017853">
    <property type="entry name" value="GH"/>
</dbReference>
<evidence type="ECO:0000256" key="2">
    <source>
        <dbReference type="ARBA" id="ARBA00022729"/>
    </source>
</evidence>
<dbReference type="InterPro" id="IPR013783">
    <property type="entry name" value="Ig-like_fold"/>
</dbReference>
<evidence type="ECO:0000256" key="1">
    <source>
        <dbReference type="ARBA" id="ARBA00008061"/>
    </source>
</evidence>
<feature type="signal peptide" evidence="6">
    <location>
        <begin position="1"/>
        <end position="33"/>
    </location>
</feature>
<dbReference type="CDD" id="cd11341">
    <property type="entry name" value="AmyAc_Pullulanase_LD-like"/>
    <property type="match status" value="1"/>
</dbReference>
<dbReference type="Gene3D" id="3.20.20.80">
    <property type="entry name" value="Glycosidases"/>
    <property type="match status" value="1"/>
</dbReference>
<dbReference type="CDD" id="cd10315">
    <property type="entry name" value="CBM41_pullulanase"/>
    <property type="match status" value="3"/>
</dbReference>
<dbReference type="InterPro" id="IPR013784">
    <property type="entry name" value="Carb-bd-like_fold"/>
</dbReference>
<evidence type="ECO:0000256" key="6">
    <source>
        <dbReference type="SAM" id="SignalP"/>
    </source>
</evidence>
<dbReference type="InterPro" id="IPR024561">
    <property type="entry name" value="Pullul_strch_C"/>
</dbReference>
<evidence type="ECO:0000256" key="4">
    <source>
        <dbReference type="ARBA" id="ARBA00023295"/>
    </source>
</evidence>
<keyword evidence="4 11" id="KW-0326">Glycosidase</keyword>
<evidence type="ECO:0000259" key="9">
    <source>
        <dbReference type="Pfam" id="PF11852"/>
    </source>
</evidence>
<dbReference type="Gene3D" id="2.60.40.1130">
    <property type="entry name" value="Rab geranylgeranyltransferase alpha-subunit, insert domain"/>
    <property type="match status" value="1"/>
</dbReference>
<dbReference type="Gene3D" id="2.60.40.1110">
    <property type="match status" value="3"/>
</dbReference>
<dbReference type="CDD" id="cd02860">
    <property type="entry name" value="E_set_Pullulanase"/>
    <property type="match status" value="1"/>
</dbReference>
<feature type="region of interest" description="Disordered" evidence="5">
    <location>
        <begin position="1232"/>
        <end position="1251"/>
    </location>
</feature>
<dbReference type="InterPro" id="IPR004193">
    <property type="entry name" value="Glyco_hydro_13_N"/>
</dbReference>
<feature type="compositionally biased region" description="Polar residues" evidence="5">
    <location>
        <begin position="1237"/>
        <end position="1250"/>
    </location>
</feature>
<reference evidence="11" key="1">
    <citation type="submission" date="2020-08" db="EMBL/GenBank/DDBJ databases">
        <title>Genomic Encyclopedia of Type Strains, Phase IV (KMG-V): Genome sequencing to study the core and pangenomes of soil and plant-associated prokaryotes.</title>
        <authorList>
            <person name="Whitman W."/>
        </authorList>
    </citation>
    <scope>NUCLEOTIDE SEQUENCE [LARGE SCALE GENOMIC DNA]</scope>
    <source>
        <strain evidence="11">M8UP27</strain>
    </source>
</reference>
<dbReference type="Proteomes" id="UP000568106">
    <property type="component" value="Unassembled WGS sequence"/>
</dbReference>
<dbReference type="Gene3D" id="2.60.40.10">
    <property type="entry name" value="Immunoglobulins"/>
    <property type="match status" value="1"/>
</dbReference>
<dbReference type="GO" id="GO:0030246">
    <property type="term" value="F:carbohydrate binding"/>
    <property type="evidence" value="ECO:0007669"/>
    <property type="project" value="InterPro"/>
</dbReference>
<dbReference type="AlphaFoldDB" id="A0A7W8IJ48"/>
<feature type="domain" description="Pullulanase carbohydrate-binding module 41" evidence="8">
    <location>
        <begin position="43"/>
        <end position="143"/>
    </location>
</feature>
<dbReference type="InterPro" id="IPR014756">
    <property type="entry name" value="Ig_E-set"/>
</dbReference>
<evidence type="ECO:0000259" key="7">
    <source>
        <dbReference type="Pfam" id="PF02922"/>
    </source>
</evidence>
<dbReference type="InterPro" id="IPR013780">
    <property type="entry name" value="Glyco_hydro_b"/>
</dbReference>
<feature type="chain" id="PRO_5030540521" evidence="6">
    <location>
        <begin position="34"/>
        <end position="1267"/>
    </location>
</feature>
<feature type="domain" description="Pullulanase carbohydrate-binding module 41" evidence="8">
    <location>
        <begin position="274"/>
        <end position="370"/>
    </location>
</feature>
<dbReference type="SUPFAM" id="SSF51011">
    <property type="entry name" value="Glycosyl hydrolase domain"/>
    <property type="match status" value="1"/>
</dbReference>
<dbReference type="Pfam" id="PF02922">
    <property type="entry name" value="CBM_48"/>
    <property type="match status" value="1"/>
</dbReference>
<accession>A0A7W8IJ48</accession>
<dbReference type="GO" id="GO:0051060">
    <property type="term" value="F:pullulanase activity"/>
    <property type="evidence" value="ECO:0007669"/>
    <property type="project" value="UniProtKB-EC"/>
</dbReference>
<keyword evidence="2 6" id="KW-0732">Signal</keyword>
<dbReference type="SUPFAM" id="SSF81296">
    <property type="entry name" value="E set domains"/>
    <property type="match status" value="2"/>
</dbReference>
<dbReference type="SUPFAM" id="SSF49452">
    <property type="entry name" value="Starch-binding domain-like"/>
    <property type="match status" value="3"/>
</dbReference>
<keyword evidence="12" id="KW-1185">Reference proteome</keyword>
<evidence type="ECO:0000256" key="3">
    <source>
        <dbReference type="ARBA" id="ARBA00022801"/>
    </source>
</evidence>